<sequence length="182" mass="21388">MMEQAARLRLEKQATKEYHQQHHDGLENNSRRYYRSNRTEIRAQPMSSHKRYQIKRNHHDDVQPELGQKSHRDSNIGLIIESSRTRQFISGHQSRTENQQDNQKLGCLNIFPKNDDGRSHFGAAISDRQSRLNDVEPEAISEIEPINMMMFNRDRNQSTSESSIAATILNWQYYSTRSINFI</sequence>
<evidence type="ECO:0000313" key="1">
    <source>
        <dbReference type="EMBL" id="KAI3878620.1"/>
    </source>
</evidence>
<accession>A0AAD4XAS5</accession>
<dbReference type="EMBL" id="JAJJMB010012301">
    <property type="protein sequence ID" value="KAI3878620.1"/>
    <property type="molecule type" value="Genomic_DNA"/>
</dbReference>
<organism evidence="1 2">
    <name type="scientific">Papaver atlanticum</name>
    <dbReference type="NCBI Taxonomy" id="357466"/>
    <lineage>
        <taxon>Eukaryota</taxon>
        <taxon>Viridiplantae</taxon>
        <taxon>Streptophyta</taxon>
        <taxon>Embryophyta</taxon>
        <taxon>Tracheophyta</taxon>
        <taxon>Spermatophyta</taxon>
        <taxon>Magnoliopsida</taxon>
        <taxon>Ranunculales</taxon>
        <taxon>Papaveraceae</taxon>
        <taxon>Papaveroideae</taxon>
        <taxon>Papaver</taxon>
    </lineage>
</organism>
<dbReference type="Proteomes" id="UP001202328">
    <property type="component" value="Unassembled WGS sequence"/>
</dbReference>
<comment type="caution">
    <text evidence="1">The sequence shown here is derived from an EMBL/GenBank/DDBJ whole genome shotgun (WGS) entry which is preliminary data.</text>
</comment>
<gene>
    <name evidence="1" type="ORF">MKW98_027925</name>
</gene>
<reference evidence="1" key="1">
    <citation type="submission" date="2022-04" db="EMBL/GenBank/DDBJ databases">
        <title>A functionally conserved STORR gene fusion in Papaver species that diverged 16.8 million years ago.</title>
        <authorList>
            <person name="Catania T."/>
        </authorList>
    </citation>
    <scope>NUCLEOTIDE SEQUENCE</scope>
    <source>
        <strain evidence="1">S-188037</strain>
    </source>
</reference>
<name>A0AAD4XAS5_9MAGN</name>
<evidence type="ECO:0000313" key="2">
    <source>
        <dbReference type="Proteomes" id="UP001202328"/>
    </source>
</evidence>
<keyword evidence="2" id="KW-1185">Reference proteome</keyword>
<proteinExistence type="predicted"/>
<dbReference type="AlphaFoldDB" id="A0AAD4XAS5"/>
<protein>
    <submittedName>
        <fullName evidence="1">Uncharacterized protein</fullName>
    </submittedName>
</protein>